<accession>A0A177BVW8</accession>
<dbReference type="AlphaFoldDB" id="A0A177BVW8"/>
<protein>
    <submittedName>
        <fullName evidence="2">Uncharacterized protein</fullName>
    </submittedName>
</protein>
<dbReference type="GeneID" id="28763136"/>
<name>A0A177BVW8_9PLEO</name>
<gene>
    <name evidence="2" type="ORF">CC84DRAFT_1169397</name>
</gene>
<proteinExistence type="predicted"/>
<keyword evidence="3" id="KW-1185">Reference proteome</keyword>
<feature type="compositionally biased region" description="Polar residues" evidence="1">
    <location>
        <begin position="78"/>
        <end position="93"/>
    </location>
</feature>
<dbReference type="EMBL" id="KV441562">
    <property type="protein sequence ID" value="OAF99255.1"/>
    <property type="molecule type" value="Genomic_DNA"/>
</dbReference>
<organism evidence="2 3">
    <name type="scientific">Paraphaeosphaeria sporulosa</name>
    <dbReference type="NCBI Taxonomy" id="1460663"/>
    <lineage>
        <taxon>Eukaryota</taxon>
        <taxon>Fungi</taxon>
        <taxon>Dikarya</taxon>
        <taxon>Ascomycota</taxon>
        <taxon>Pezizomycotina</taxon>
        <taxon>Dothideomycetes</taxon>
        <taxon>Pleosporomycetidae</taxon>
        <taxon>Pleosporales</taxon>
        <taxon>Massarineae</taxon>
        <taxon>Didymosphaeriaceae</taxon>
        <taxon>Paraphaeosphaeria</taxon>
    </lineage>
</organism>
<sequence length="153" mass="16395">MRMLGGGQAPTTRCHHCSARVVWGGCAVTPGGRWVQCRAQAYASMLTRVDTRIVSTCTQELTFQLLFGPSQRQIRPTQSILFSRSISRPQSQHAPRRTFPTQDPPAPASPSKTSSPAPDAPISGAQSTSSTMWRLALALGSLAATTSLEAREG</sequence>
<dbReference type="RefSeq" id="XP_018029621.1">
    <property type="nucleotide sequence ID" value="XM_018179650.1"/>
</dbReference>
<dbReference type="Proteomes" id="UP000077069">
    <property type="component" value="Unassembled WGS sequence"/>
</dbReference>
<evidence type="ECO:0000313" key="2">
    <source>
        <dbReference type="EMBL" id="OAF99255.1"/>
    </source>
</evidence>
<feature type="region of interest" description="Disordered" evidence="1">
    <location>
        <begin position="78"/>
        <end position="128"/>
    </location>
</feature>
<dbReference type="InParanoid" id="A0A177BVW8"/>
<reference evidence="2 3" key="1">
    <citation type="submission" date="2016-05" db="EMBL/GenBank/DDBJ databases">
        <title>Comparative analysis of secretome profiles of manganese(II)-oxidizing ascomycete fungi.</title>
        <authorList>
            <consortium name="DOE Joint Genome Institute"/>
            <person name="Zeiner C.A."/>
            <person name="Purvine S.O."/>
            <person name="Zink E.M."/>
            <person name="Wu S."/>
            <person name="Pasa-Tolic L."/>
            <person name="Chaput D.L."/>
            <person name="Haridas S."/>
            <person name="Grigoriev I.V."/>
            <person name="Santelli C.M."/>
            <person name="Hansel C.M."/>
        </authorList>
    </citation>
    <scope>NUCLEOTIDE SEQUENCE [LARGE SCALE GENOMIC DNA]</scope>
    <source>
        <strain evidence="2 3">AP3s5-JAC2a</strain>
    </source>
</reference>
<feature type="compositionally biased region" description="Low complexity" evidence="1">
    <location>
        <begin position="109"/>
        <end position="121"/>
    </location>
</feature>
<evidence type="ECO:0000256" key="1">
    <source>
        <dbReference type="SAM" id="MobiDB-lite"/>
    </source>
</evidence>
<evidence type="ECO:0000313" key="3">
    <source>
        <dbReference type="Proteomes" id="UP000077069"/>
    </source>
</evidence>